<comment type="caution">
    <text evidence="2">The sequence shown here is derived from an EMBL/GenBank/DDBJ whole genome shotgun (WGS) entry which is preliminary data.</text>
</comment>
<dbReference type="InterPro" id="IPR010093">
    <property type="entry name" value="SinI_DNA-bd"/>
</dbReference>
<evidence type="ECO:0000313" key="2">
    <source>
        <dbReference type="EMBL" id="KRQ15356.1"/>
    </source>
</evidence>
<dbReference type="SUPFAM" id="SSF46955">
    <property type="entry name" value="Putative DNA-binding domain"/>
    <property type="match status" value="1"/>
</dbReference>
<reference evidence="2 3" key="1">
    <citation type="submission" date="2015-09" db="EMBL/GenBank/DDBJ databases">
        <title>Draft Genome Sequence of Bradyrhizobium manausense Strain BR 3351T, a Novel Symbiotic Nitrogen-Fixing Alphaproteobacterium Isolated from Brazilian Amazon Rain Forest.</title>
        <authorList>
            <person name="De Araujo J.L."/>
            <person name="Zilli J.E."/>
        </authorList>
    </citation>
    <scope>NUCLEOTIDE SEQUENCE [LARGE SCALE GENOMIC DNA]</scope>
    <source>
        <strain evidence="2 3">BR3351</strain>
    </source>
</reference>
<name>A0A0R3E686_9BRAD</name>
<dbReference type="NCBIfam" id="TIGR01764">
    <property type="entry name" value="excise"/>
    <property type="match status" value="1"/>
</dbReference>
<protein>
    <recommendedName>
        <fullName evidence="1">Helix-turn-helix domain-containing protein</fullName>
    </recommendedName>
</protein>
<dbReference type="EMBL" id="LJYG01000044">
    <property type="protein sequence ID" value="KRQ15356.1"/>
    <property type="molecule type" value="Genomic_DNA"/>
</dbReference>
<evidence type="ECO:0000313" key="3">
    <source>
        <dbReference type="Proteomes" id="UP000051936"/>
    </source>
</evidence>
<dbReference type="Proteomes" id="UP000051936">
    <property type="component" value="Unassembled WGS sequence"/>
</dbReference>
<keyword evidence="3" id="KW-1185">Reference proteome</keyword>
<proteinExistence type="predicted"/>
<sequence length="66" mass="7517">MSADFDPTIDLLTVAEVAELLKMSVPSVRRLQQRRLIPSIKIGGSVRFSKRDIVSYLVKRRTETID</sequence>
<dbReference type="Pfam" id="PF12728">
    <property type="entry name" value="HTH_17"/>
    <property type="match status" value="1"/>
</dbReference>
<dbReference type="GO" id="GO:0003677">
    <property type="term" value="F:DNA binding"/>
    <property type="evidence" value="ECO:0007669"/>
    <property type="project" value="InterPro"/>
</dbReference>
<gene>
    <name evidence="2" type="ORF">AOQ71_10170</name>
</gene>
<dbReference type="InterPro" id="IPR009061">
    <property type="entry name" value="DNA-bd_dom_put_sf"/>
</dbReference>
<dbReference type="OrthoDB" id="197041at2"/>
<evidence type="ECO:0000259" key="1">
    <source>
        <dbReference type="Pfam" id="PF12728"/>
    </source>
</evidence>
<organism evidence="2 3">
    <name type="scientific">Bradyrhizobium manausense</name>
    <dbReference type="NCBI Taxonomy" id="989370"/>
    <lineage>
        <taxon>Bacteria</taxon>
        <taxon>Pseudomonadati</taxon>
        <taxon>Pseudomonadota</taxon>
        <taxon>Alphaproteobacteria</taxon>
        <taxon>Hyphomicrobiales</taxon>
        <taxon>Nitrobacteraceae</taxon>
        <taxon>Bradyrhizobium</taxon>
    </lineage>
</organism>
<accession>A0A0R3E686</accession>
<dbReference type="AlphaFoldDB" id="A0A0R3E686"/>
<dbReference type="RefSeq" id="WP_057745323.1">
    <property type="nucleotide sequence ID" value="NZ_LJYG01000044.1"/>
</dbReference>
<dbReference type="InterPro" id="IPR041657">
    <property type="entry name" value="HTH_17"/>
</dbReference>
<feature type="domain" description="Helix-turn-helix" evidence="1">
    <location>
        <begin position="11"/>
        <end position="57"/>
    </location>
</feature>